<evidence type="ECO:0000256" key="5">
    <source>
        <dbReference type="ARBA" id="ARBA00023157"/>
    </source>
</evidence>
<reference evidence="8" key="1">
    <citation type="submission" date="2022-11" db="UniProtKB">
        <authorList>
            <consortium name="EnsemblMetazoa"/>
        </authorList>
    </citation>
    <scope>IDENTIFICATION</scope>
</reference>
<dbReference type="InterPro" id="IPR050127">
    <property type="entry name" value="Serine_Proteases_S1"/>
</dbReference>
<keyword evidence="3" id="KW-0378">Hydrolase</keyword>
<evidence type="ECO:0000256" key="6">
    <source>
        <dbReference type="SAM" id="SignalP"/>
    </source>
</evidence>
<dbReference type="AlphaFoldDB" id="A0A913WZN6"/>
<dbReference type="KEGG" id="epa:110235470"/>
<dbReference type="EnsemblMetazoa" id="XM_021040968.2">
    <property type="protein sequence ID" value="XP_020896627.2"/>
    <property type="gene ID" value="LOC110235470"/>
</dbReference>
<feature type="signal peptide" evidence="6">
    <location>
        <begin position="1"/>
        <end position="28"/>
    </location>
</feature>
<dbReference type="GO" id="GO:0006508">
    <property type="term" value="P:proteolysis"/>
    <property type="evidence" value="ECO:0007669"/>
    <property type="project" value="UniProtKB-KW"/>
</dbReference>
<evidence type="ECO:0000256" key="2">
    <source>
        <dbReference type="ARBA" id="ARBA00022670"/>
    </source>
</evidence>
<dbReference type="Pfam" id="PF00089">
    <property type="entry name" value="Trypsin"/>
    <property type="match status" value="1"/>
</dbReference>
<evidence type="ECO:0000259" key="7">
    <source>
        <dbReference type="PROSITE" id="PS50240"/>
    </source>
</evidence>
<dbReference type="PROSITE" id="PS50240">
    <property type="entry name" value="TRYPSIN_DOM"/>
    <property type="match status" value="1"/>
</dbReference>
<evidence type="ECO:0000256" key="4">
    <source>
        <dbReference type="ARBA" id="ARBA00022825"/>
    </source>
</evidence>
<evidence type="ECO:0000313" key="9">
    <source>
        <dbReference type="Proteomes" id="UP000887567"/>
    </source>
</evidence>
<dbReference type="InterPro" id="IPR009003">
    <property type="entry name" value="Peptidase_S1_PA"/>
</dbReference>
<organism evidence="8 9">
    <name type="scientific">Exaiptasia diaphana</name>
    <name type="common">Tropical sea anemone</name>
    <name type="synonym">Aiptasia pulchella</name>
    <dbReference type="NCBI Taxonomy" id="2652724"/>
    <lineage>
        <taxon>Eukaryota</taxon>
        <taxon>Metazoa</taxon>
        <taxon>Cnidaria</taxon>
        <taxon>Anthozoa</taxon>
        <taxon>Hexacorallia</taxon>
        <taxon>Actiniaria</taxon>
        <taxon>Aiptasiidae</taxon>
        <taxon>Exaiptasia</taxon>
    </lineage>
</organism>
<keyword evidence="2" id="KW-0645">Protease</keyword>
<sequence length="277" mass="30834">MIVALLPHFYDTMMLLLVFCCLAVSLVGHVVEGSCGYKPNVRIVGGTEAPPGAWPWQVMIRTKSSFPGHFCGGSLIHPQWVVTAAHCLYGRTENDFFVRLGAHYRDSVMGTEQDIDIEKMIKHWSYGKPKSLSHDIALLKLKRPVRLSKDAGLVCLPRTYSNVLQGTKCWVTGWGKLSAGGADPRVLMQVSVPIVSRRKCQNSYPGQIDDSMICAGYDQGGRDSCQNDSGGPLVCEQFGRFYLEGVVSWGEGCAGRLKYGVYANVRYLKRWIYNNMR</sequence>
<dbReference type="Gene3D" id="2.40.10.10">
    <property type="entry name" value="Trypsin-like serine proteases"/>
    <property type="match status" value="1"/>
</dbReference>
<dbReference type="InterPro" id="IPR043504">
    <property type="entry name" value="Peptidase_S1_PA_chymotrypsin"/>
</dbReference>
<dbReference type="CDD" id="cd00190">
    <property type="entry name" value="Tryp_SPc"/>
    <property type="match status" value="1"/>
</dbReference>
<dbReference type="GO" id="GO:0005615">
    <property type="term" value="C:extracellular space"/>
    <property type="evidence" value="ECO:0007669"/>
    <property type="project" value="TreeGrafter"/>
</dbReference>
<comment type="similarity">
    <text evidence="1">Belongs to the peptidase S1 family.</text>
</comment>
<dbReference type="PANTHER" id="PTHR24264:SF54">
    <property type="entry name" value="PEPTIDASE S1 DOMAIN-CONTAINING PROTEIN"/>
    <property type="match status" value="1"/>
</dbReference>
<dbReference type="GeneID" id="110235470"/>
<feature type="domain" description="Peptidase S1" evidence="7">
    <location>
        <begin position="43"/>
        <end position="277"/>
    </location>
</feature>
<keyword evidence="5" id="KW-1015">Disulfide bond</keyword>
<dbReference type="InterPro" id="IPR001254">
    <property type="entry name" value="Trypsin_dom"/>
</dbReference>
<dbReference type="OrthoDB" id="5974294at2759"/>
<dbReference type="PROSITE" id="PS00134">
    <property type="entry name" value="TRYPSIN_HIS"/>
    <property type="match status" value="1"/>
</dbReference>
<dbReference type="GO" id="GO:0004252">
    <property type="term" value="F:serine-type endopeptidase activity"/>
    <property type="evidence" value="ECO:0007669"/>
    <property type="project" value="InterPro"/>
</dbReference>
<evidence type="ECO:0000313" key="8">
    <source>
        <dbReference type="EnsemblMetazoa" id="XP_020896627.2"/>
    </source>
</evidence>
<protein>
    <recommendedName>
        <fullName evidence="7">Peptidase S1 domain-containing protein</fullName>
    </recommendedName>
</protein>
<proteinExistence type="inferred from homology"/>
<dbReference type="OMA" id="TSGMAKN"/>
<dbReference type="Proteomes" id="UP000887567">
    <property type="component" value="Unplaced"/>
</dbReference>
<dbReference type="SMART" id="SM00020">
    <property type="entry name" value="Tryp_SPc"/>
    <property type="match status" value="1"/>
</dbReference>
<keyword evidence="4" id="KW-0720">Serine protease</keyword>
<evidence type="ECO:0000256" key="1">
    <source>
        <dbReference type="ARBA" id="ARBA00007664"/>
    </source>
</evidence>
<accession>A0A913WZN6</accession>
<keyword evidence="9" id="KW-1185">Reference proteome</keyword>
<dbReference type="InterPro" id="IPR001314">
    <property type="entry name" value="Peptidase_S1A"/>
</dbReference>
<feature type="chain" id="PRO_5036757446" description="Peptidase S1 domain-containing protein" evidence="6">
    <location>
        <begin position="29"/>
        <end position="277"/>
    </location>
</feature>
<dbReference type="RefSeq" id="XP_020896627.2">
    <property type="nucleotide sequence ID" value="XM_021040968.2"/>
</dbReference>
<name>A0A913WZN6_EXADI</name>
<keyword evidence="6" id="KW-0732">Signal</keyword>
<dbReference type="PRINTS" id="PR00722">
    <property type="entry name" value="CHYMOTRYPSIN"/>
</dbReference>
<dbReference type="InterPro" id="IPR018114">
    <property type="entry name" value="TRYPSIN_HIS"/>
</dbReference>
<evidence type="ECO:0000256" key="3">
    <source>
        <dbReference type="ARBA" id="ARBA00022801"/>
    </source>
</evidence>
<dbReference type="SUPFAM" id="SSF50494">
    <property type="entry name" value="Trypsin-like serine proteases"/>
    <property type="match status" value="1"/>
</dbReference>
<dbReference type="PANTHER" id="PTHR24264">
    <property type="entry name" value="TRYPSIN-RELATED"/>
    <property type="match status" value="1"/>
</dbReference>
<dbReference type="FunFam" id="2.40.10.10:FF:000077">
    <property type="entry name" value="Predicted protein"/>
    <property type="match status" value="1"/>
</dbReference>